<protein>
    <submittedName>
        <fullName evidence="1">Uncharacterized protein</fullName>
    </submittedName>
</protein>
<proteinExistence type="predicted"/>
<reference evidence="1 2" key="1">
    <citation type="submission" date="2015-02" db="EMBL/GenBank/DDBJ databases">
        <title>Single-cell genomics of uncultivated deep-branching MTB reveals a conserved set of magnetosome genes.</title>
        <authorList>
            <person name="Kolinko S."/>
            <person name="Richter M."/>
            <person name="Glockner F.O."/>
            <person name="Brachmann A."/>
            <person name="Schuler D."/>
        </authorList>
    </citation>
    <scope>NUCLEOTIDE SEQUENCE [LARGE SCALE GENOMIC DNA]</scope>
    <source>
        <strain evidence="1">SKK-01</strain>
    </source>
</reference>
<evidence type="ECO:0000313" key="2">
    <source>
        <dbReference type="Proteomes" id="UP000033428"/>
    </source>
</evidence>
<accession>A0A0F0CSH2</accession>
<dbReference type="EMBL" id="JYNY01000232">
    <property type="protein sequence ID" value="KJJ84964.1"/>
    <property type="molecule type" value="Genomic_DNA"/>
</dbReference>
<name>A0A0F0CSH2_9BACT</name>
<sequence length="224" mass="26412">MDNIKTKTIKNIENKMSEVDSSSIRYKVLENAKDFKTSWIDLGSMLYVVWRDKLFKEWGYKEFENYLKKEIGIRKETALKLLRSYSFLEEKEPDYLDKKYNNELSARDVPSYEAVDVLRKANDKKDKGLGEEGYKEIRKYVLEEAADPASAKKELTKIMEERCPKNEEENIEERKTVLTSKILTMLKTLTKEAEIKELLPDKMVEEIQSIIKKIDVLLKEHQNK</sequence>
<comment type="caution">
    <text evidence="1">The sequence shown here is derived from an EMBL/GenBank/DDBJ whole genome shotgun (WGS) entry which is preliminary data.</text>
</comment>
<dbReference type="Proteomes" id="UP000033428">
    <property type="component" value="Unassembled WGS sequence"/>
</dbReference>
<gene>
    <name evidence="1" type="ORF">OMAG_001194</name>
</gene>
<dbReference type="AlphaFoldDB" id="A0A0F0CSH2"/>
<evidence type="ECO:0000313" key="1">
    <source>
        <dbReference type="EMBL" id="KJJ84964.1"/>
    </source>
</evidence>
<organism evidence="1 2">
    <name type="scientific">Candidatus Omnitrophus magneticus</name>
    <dbReference type="NCBI Taxonomy" id="1609969"/>
    <lineage>
        <taxon>Bacteria</taxon>
        <taxon>Pseudomonadati</taxon>
        <taxon>Candidatus Omnitrophota</taxon>
        <taxon>Candidatus Omnitrophus</taxon>
    </lineage>
</organism>
<keyword evidence="2" id="KW-1185">Reference proteome</keyword>